<evidence type="ECO:0000313" key="2">
    <source>
        <dbReference type="Proteomes" id="UP000095282"/>
    </source>
</evidence>
<accession>A0A1I7TR44</accession>
<name>A0A1I7TR44_9PELO</name>
<reference evidence="3" key="1">
    <citation type="submission" date="2016-11" db="UniProtKB">
        <authorList>
            <consortium name="WormBaseParasite"/>
        </authorList>
    </citation>
    <scope>IDENTIFICATION</scope>
</reference>
<dbReference type="AlphaFoldDB" id="A0A1I7TR44"/>
<evidence type="ECO:0000256" key="1">
    <source>
        <dbReference type="SAM" id="MobiDB-lite"/>
    </source>
</evidence>
<dbReference type="eggNOG" id="ENOG502THTJ">
    <property type="taxonomic scope" value="Eukaryota"/>
</dbReference>
<keyword evidence="2" id="KW-1185">Reference proteome</keyword>
<dbReference type="WBParaSite" id="Csp11.Scaffold629.g10936.t1">
    <property type="protein sequence ID" value="Csp11.Scaffold629.g10936.t1"/>
    <property type="gene ID" value="Csp11.Scaffold629.g10936"/>
</dbReference>
<dbReference type="Proteomes" id="UP000095282">
    <property type="component" value="Unplaced"/>
</dbReference>
<protein>
    <submittedName>
        <fullName evidence="3">Oxysterol-binding protein</fullName>
    </submittedName>
</protein>
<proteinExistence type="predicted"/>
<feature type="compositionally biased region" description="Basic and acidic residues" evidence="1">
    <location>
        <begin position="294"/>
        <end position="321"/>
    </location>
</feature>
<feature type="region of interest" description="Disordered" evidence="1">
    <location>
        <begin position="23"/>
        <end position="44"/>
    </location>
</feature>
<evidence type="ECO:0000313" key="3">
    <source>
        <dbReference type="WBParaSite" id="Csp11.Scaffold629.g10936.t1"/>
    </source>
</evidence>
<feature type="region of interest" description="Disordered" evidence="1">
    <location>
        <begin position="290"/>
        <end position="350"/>
    </location>
</feature>
<sequence length="350" mass="40388">MLNGRQNAEKLFESMIWPNKSFAKKDDPAPVPELQVDSEEDLPERERIDYEQPIPFSSATELFSFLNDCIPIFRYRPAIKQWQNNGVQTRRFVQWLKNEMDSVIHRFKETINVPDEQRAFAERECFFDYSSYQNIKFHIPGFEYDSKSQLLSLLPVAASRIALVISILTSFLTTNTGLVMDCSREWSGFITPYRCSQTGTSHGIGVTGEMEGLTTRAFDKHFLSSNLNPTFCGRLVSASGYLWPGSSKQTAEVYQLELARVDYFQNMSGTFKTAEKNNYREEHMLVRPKPTMKSKKEIEEVEKEQEAKRNARRAELMKRLAEALGEEKEEEGTSRSTSTNPFDEDHVDFE</sequence>
<organism evidence="2 3">
    <name type="scientific">Caenorhabditis tropicalis</name>
    <dbReference type="NCBI Taxonomy" id="1561998"/>
    <lineage>
        <taxon>Eukaryota</taxon>
        <taxon>Metazoa</taxon>
        <taxon>Ecdysozoa</taxon>
        <taxon>Nematoda</taxon>
        <taxon>Chromadorea</taxon>
        <taxon>Rhabditida</taxon>
        <taxon>Rhabditina</taxon>
        <taxon>Rhabditomorpha</taxon>
        <taxon>Rhabditoidea</taxon>
        <taxon>Rhabditidae</taxon>
        <taxon>Peloderinae</taxon>
        <taxon>Caenorhabditis</taxon>
    </lineage>
</organism>